<dbReference type="Pfam" id="PF00534">
    <property type="entry name" value="Glycos_transf_1"/>
    <property type="match status" value="1"/>
</dbReference>
<evidence type="ECO:0008006" key="5">
    <source>
        <dbReference type="Google" id="ProtNLM"/>
    </source>
</evidence>
<feature type="domain" description="Glycosyltransferase subfamily 4-like N-terminal" evidence="2">
    <location>
        <begin position="6"/>
        <end position="147"/>
    </location>
</feature>
<dbReference type="CDD" id="cd03808">
    <property type="entry name" value="GT4_CapM-like"/>
    <property type="match status" value="1"/>
</dbReference>
<dbReference type="InterPro" id="IPR001296">
    <property type="entry name" value="Glyco_trans_1"/>
</dbReference>
<dbReference type="InterPro" id="IPR028098">
    <property type="entry name" value="Glyco_trans_4-like_N"/>
</dbReference>
<dbReference type="Gene3D" id="3.40.50.2000">
    <property type="entry name" value="Glycogen Phosphorylase B"/>
    <property type="match status" value="2"/>
</dbReference>
<feature type="domain" description="Glycosyl transferase family 1" evidence="1">
    <location>
        <begin position="190"/>
        <end position="359"/>
    </location>
</feature>
<reference evidence="3 4" key="1">
    <citation type="journal article" date="2016" name="Nat. Commun.">
        <title>Thousands of microbial genomes shed light on interconnected biogeochemical processes in an aquifer system.</title>
        <authorList>
            <person name="Anantharaman K."/>
            <person name="Brown C.T."/>
            <person name="Hug L.A."/>
            <person name="Sharon I."/>
            <person name="Castelle C.J."/>
            <person name="Probst A.J."/>
            <person name="Thomas B.C."/>
            <person name="Singh A."/>
            <person name="Wilkins M.J."/>
            <person name="Karaoz U."/>
            <person name="Brodie E.L."/>
            <person name="Williams K.H."/>
            <person name="Hubbard S.S."/>
            <person name="Banfield J.F."/>
        </authorList>
    </citation>
    <scope>NUCLEOTIDE SEQUENCE [LARGE SCALE GENOMIC DNA]</scope>
</reference>
<name>A0A1G2HPI7_9BACT</name>
<evidence type="ECO:0000259" key="2">
    <source>
        <dbReference type="Pfam" id="PF13477"/>
    </source>
</evidence>
<dbReference type="GO" id="GO:0016757">
    <property type="term" value="F:glycosyltransferase activity"/>
    <property type="evidence" value="ECO:0007669"/>
    <property type="project" value="InterPro"/>
</dbReference>
<evidence type="ECO:0000259" key="1">
    <source>
        <dbReference type="Pfam" id="PF00534"/>
    </source>
</evidence>
<proteinExistence type="predicted"/>
<accession>A0A1G2HPI7</accession>
<protein>
    <recommendedName>
        <fullName evidence="5">Glycosyl transferase family 1</fullName>
    </recommendedName>
</protein>
<dbReference type="SUPFAM" id="SSF53756">
    <property type="entry name" value="UDP-Glycosyltransferase/glycogen phosphorylase"/>
    <property type="match status" value="1"/>
</dbReference>
<organism evidence="3 4">
    <name type="scientific">Candidatus Staskawiczbacteria bacterium RIFCSPHIGHO2_01_FULL_39_25</name>
    <dbReference type="NCBI Taxonomy" id="1802202"/>
    <lineage>
        <taxon>Bacteria</taxon>
        <taxon>Candidatus Staskawicziibacteriota</taxon>
    </lineage>
</organism>
<evidence type="ECO:0000313" key="3">
    <source>
        <dbReference type="EMBL" id="OGZ64160.1"/>
    </source>
</evidence>
<comment type="caution">
    <text evidence="3">The sequence shown here is derived from an EMBL/GenBank/DDBJ whole genome shotgun (WGS) entry which is preliminary data.</text>
</comment>
<gene>
    <name evidence="3" type="ORF">A2730_03450</name>
</gene>
<dbReference type="Proteomes" id="UP000176855">
    <property type="component" value="Unassembled WGS sequence"/>
</dbReference>
<dbReference type="PANTHER" id="PTHR12526">
    <property type="entry name" value="GLYCOSYLTRANSFERASE"/>
    <property type="match status" value="1"/>
</dbReference>
<dbReference type="STRING" id="1802202.A2730_03450"/>
<evidence type="ECO:0000313" key="4">
    <source>
        <dbReference type="Proteomes" id="UP000176855"/>
    </source>
</evidence>
<sequence>MSKNIKICYVVAVDITIKLILLNYIRRIKQEGYEVSLVCSPSPYLEELKKEGFNIQAIKISRRIQPFSDLLALLKLYYFFKKEKFDIVQVQTPKAAFLGQLAAGLAKVPIIINNNFGFYFENFSFLKKKAFIFFERLAAQHSDLMFTINKEDITTAVQEKIFPPEKIEYLGFGINLNRFNPDRFPNDFVENKKRELGISPNKKVIGIIARLVKEKGYLELFKAFKIIIEKFPNTVLLIVGIHEPQKKDSIDINIMKEYGIEDNVIFLGERKDIEEIYTVMDIFVLPSHREGLGNTLLEASAMKKPLVAYDIRGCRESVDNQKTGILVPLKNSHALADAMIYLIENPAKCLEFGKQGRKRIEEKFNEDIVFKKVRQEYEELISHQL</sequence>
<dbReference type="Pfam" id="PF13477">
    <property type="entry name" value="Glyco_trans_4_2"/>
    <property type="match status" value="1"/>
</dbReference>
<dbReference type="AlphaFoldDB" id="A0A1G2HPI7"/>
<dbReference type="EMBL" id="MHOO01000008">
    <property type="protein sequence ID" value="OGZ64160.1"/>
    <property type="molecule type" value="Genomic_DNA"/>
</dbReference>